<gene>
    <name evidence="2" type="ORF">MKUB_40670</name>
</gene>
<feature type="region of interest" description="Disordered" evidence="1">
    <location>
        <begin position="1"/>
        <end position="38"/>
    </location>
</feature>
<accession>A0ABQ1BS66</accession>
<evidence type="ECO:0000313" key="3">
    <source>
        <dbReference type="Proteomes" id="UP000465306"/>
    </source>
</evidence>
<keyword evidence="3" id="KW-1185">Reference proteome</keyword>
<feature type="compositionally biased region" description="Basic and acidic residues" evidence="1">
    <location>
        <begin position="29"/>
        <end position="38"/>
    </location>
</feature>
<organism evidence="2 3">
    <name type="scientific">Mycobacterium kubicae</name>
    <dbReference type="NCBI Taxonomy" id="120959"/>
    <lineage>
        <taxon>Bacteria</taxon>
        <taxon>Bacillati</taxon>
        <taxon>Actinomycetota</taxon>
        <taxon>Actinomycetes</taxon>
        <taxon>Mycobacteriales</taxon>
        <taxon>Mycobacteriaceae</taxon>
        <taxon>Mycobacterium</taxon>
        <taxon>Mycobacterium simiae complex</taxon>
    </lineage>
</organism>
<feature type="compositionally biased region" description="Basic and acidic residues" evidence="1">
    <location>
        <begin position="1"/>
        <end position="11"/>
    </location>
</feature>
<reference evidence="2 3" key="1">
    <citation type="journal article" date="2019" name="Emerg. Microbes Infect.">
        <title>Comprehensive subspecies identification of 175 nontuberculous mycobacteria species based on 7547 genomic profiles.</title>
        <authorList>
            <person name="Matsumoto Y."/>
            <person name="Kinjo T."/>
            <person name="Motooka D."/>
            <person name="Nabeya D."/>
            <person name="Jung N."/>
            <person name="Uechi K."/>
            <person name="Horii T."/>
            <person name="Iida T."/>
            <person name="Fujita J."/>
            <person name="Nakamura S."/>
        </authorList>
    </citation>
    <scope>NUCLEOTIDE SEQUENCE [LARGE SCALE GENOMIC DNA]</scope>
    <source>
        <strain evidence="2 3">JCM 13573</strain>
    </source>
</reference>
<comment type="caution">
    <text evidence="2">The sequence shown here is derived from an EMBL/GenBank/DDBJ whole genome shotgun (WGS) entry which is preliminary data.</text>
</comment>
<dbReference type="EMBL" id="BLKU01000005">
    <property type="protein sequence ID" value="GFG66577.1"/>
    <property type="molecule type" value="Genomic_DNA"/>
</dbReference>
<name>A0ABQ1BS66_9MYCO</name>
<proteinExistence type="predicted"/>
<sequence length="161" mass="17334">MREKGPDRAEVAVEGPGRSWASTCAADQQGKEPVVRRLGEPWRKFRGDAVDPGTDRRFGVVCQQVEVGEDFDKPATGREPMRPCSNLFERHAITGGPTGQKGDQGVEASVCGLTAPIVGGSAFPGVYRSGHEHGVVGFQGWMPPGRASRQSRLSAIVVRFF</sequence>
<protein>
    <submittedName>
        <fullName evidence="2">Uncharacterized protein</fullName>
    </submittedName>
</protein>
<dbReference type="Proteomes" id="UP000465306">
    <property type="component" value="Unassembled WGS sequence"/>
</dbReference>
<evidence type="ECO:0000313" key="2">
    <source>
        <dbReference type="EMBL" id="GFG66577.1"/>
    </source>
</evidence>
<evidence type="ECO:0000256" key="1">
    <source>
        <dbReference type="SAM" id="MobiDB-lite"/>
    </source>
</evidence>